<dbReference type="UniPathway" id="UPA00223">
    <property type="reaction ID" value="UER00717"/>
</dbReference>
<dbReference type="EMBL" id="CP021106">
    <property type="protein sequence ID" value="ARO87456.1"/>
    <property type="molecule type" value="Genomic_DNA"/>
</dbReference>
<evidence type="ECO:0000256" key="1">
    <source>
        <dbReference type="ARBA" id="ARBA00004751"/>
    </source>
</evidence>
<keyword evidence="8" id="KW-1185">Reference proteome</keyword>
<comment type="pathway">
    <text evidence="1">Carbohydrate metabolism; tricarboxylic acid cycle; isocitrate from oxaloacetate: step 1/2.</text>
</comment>
<evidence type="ECO:0000313" key="8">
    <source>
        <dbReference type="Proteomes" id="UP000012179"/>
    </source>
</evidence>
<dbReference type="GO" id="GO:0005975">
    <property type="term" value="P:carbohydrate metabolic process"/>
    <property type="evidence" value="ECO:0007669"/>
    <property type="project" value="TreeGrafter"/>
</dbReference>
<organism evidence="7 8">
    <name type="scientific">Nitrosospira lacus</name>
    <dbReference type="NCBI Taxonomy" id="1288494"/>
    <lineage>
        <taxon>Bacteria</taxon>
        <taxon>Pseudomonadati</taxon>
        <taxon>Pseudomonadota</taxon>
        <taxon>Betaproteobacteria</taxon>
        <taxon>Nitrosomonadales</taxon>
        <taxon>Nitrosomonadaceae</taxon>
        <taxon>Nitrosospira</taxon>
    </lineage>
</organism>
<dbReference type="InterPro" id="IPR016143">
    <property type="entry name" value="Citrate_synth-like_sm_a-sub"/>
</dbReference>
<sequence>MRATKVQFDKLIASQTELSLIDGRTGRLFIRGVGIQELARDAEFEDIFYLLLHGSLSRGREREDFRRGFVDSRCLSELSQTVLNCFPSHSRPIDVVKAVLAAEGAIWDDAKSELETMISCVATLPSIVAAAHRLRQHLKPLPAVRELGHAANFLYMLSGEKASEQHAKAMDTYMVLMAEHALNASTLNARVIASTGATYYPAVIGAICALQGPLHGGAPPLVLNQIDEALCAADIKKWCSDQLAKGLRLMGFGHPVYETIDPRSEIFKGMLQVLDPEMHAKAHDLEQRILSFLRYHKPEHPWLTNVEYYSALVLRSVGVPSDLLVTVFACARIAGWSAHIAEQRKQQKSGLTGVMHPRSVYIGKVAAGAEFP</sequence>
<evidence type="ECO:0000256" key="2">
    <source>
        <dbReference type="ARBA" id="ARBA00010566"/>
    </source>
</evidence>
<dbReference type="InterPro" id="IPR024176">
    <property type="entry name" value="Citrate_synthase_bac-typ"/>
</dbReference>
<name>A0A1W6SNT5_9PROT</name>
<gene>
    <name evidence="7" type="ORF">EBAPG3_006535</name>
</gene>
<feature type="active site" evidence="6">
    <location>
        <position position="307"/>
    </location>
</feature>
<dbReference type="GO" id="GO:0005829">
    <property type="term" value="C:cytosol"/>
    <property type="evidence" value="ECO:0007669"/>
    <property type="project" value="TreeGrafter"/>
</dbReference>
<dbReference type="SUPFAM" id="SSF48256">
    <property type="entry name" value="Citrate synthase"/>
    <property type="match status" value="1"/>
</dbReference>
<reference evidence="7 8" key="1">
    <citation type="journal article" date="2015" name="Int. J. Syst. Evol. Microbiol.">
        <title>Nitrosospira lacus sp. nov., a psychrotolerant, ammonia-oxidizing bacterium from sandy lake sediment.</title>
        <authorList>
            <person name="Urakawa H."/>
            <person name="Garcia J.C."/>
            <person name="Nielsen J.L."/>
            <person name="Le V.Q."/>
            <person name="Kozlowski J.A."/>
            <person name="Stein L.Y."/>
            <person name="Lim C.K."/>
            <person name="Pommerening-Roser A."/>
            <person name="Martens-Habbena W."/>
            <person name="Stahl D.A."/>
            <person name="Klotz M.G."/>
        </authorList>
    </citation>
    <scope>NUCLEOTIDE SEQUENCE [LARGE SCALE GENOMIC DNA]</scope>
    <source>
        <strain evidence="7 8">APG3</strain>
    </source>
</reference>
<accession>A0A1W6SNT5</accession>
<dbReference type="GO" id="GO:0036440">
    <property type="term" value="F:citrate synthase activity"/>
    <property type="evidence" value="ECO:0007669"/>
    <property type="project" value="UniProtKB-EC"/>
</dbReference>
<dbReference type="Pfam" id="PF00285">
    <property type="entry name" value="Citrate_synt"/>
    <property type="match status" value="1"/>
</dbReference>
<evidence type="ECO:0000256" key="6">
    <source>
        <dbReference type="PIRSR" id="PIRSR001369-1"/>
    </source>
</evidence>
<dbReference type="OrthoDB" id="9800864at2"/>
<evidence type="ECO:0000313" key="7">
    <source>
        <dbReference type="EMBL" id="ARO87456.1"/>
    </source>
</evidence>
<comment type="similarity">
    <text evidence="2 5">Belongs to the citrate synthase family.</text>
</comment>
<dbReference type="InterPro" id="IPR016142">
    <property type="entry name" value="Citrate_synth-like_lrg_a-sub"/>
</dbReference>
<dbReference type="Gene3D" id="1.10.230.10">
    <property type="entry name" value="Cytochrome P450-Terp, domain 2"/>
    <property type="match status" value="1"/>
</dbReference>
<feature type="active site" evidence="6">
    <location>
        <position position="254"/>
    </location>
</feature>
<evidence type="ECO:0000256" key="4">
    <source>
        <dbReference type="ARBA" id="ARBA00049288"/>
    </source>
</evidence>
<comment type="catalytic activity">
    <reaction evidence="4">
        <text>oxaloacetate + acetyl-CoA + H2O = citrate + CoA + H(+)</text>
        <dbReference type="Rhea" id="RHEA:16845"/>
        <dbReference type="ChEBI" id="CHEBI:15377"/>
        <dbReference type="ChEBI" id="CHEBI:15378"/>
        <dbReference type="ChEBI" id="CHEBI:16452"/>
        <dbReference type="ChEBI" id="CHEBI:16947"/>
        <dbReference type="ChEBI" id="CHEBI:57287"/>
        <dbReference type="ChEBI" id="CHEBI:57288"/>
        <dbReference type="EC" id="2.3.3.16"/>
    </reaction>
</comment>
<dbReference type="InterPro" id="IPR002020">
    <property type="entry name" value="Citrate_synthase"/>
</dbReference>
<dbReference type="PIRSF" id="PIRSF001369">
    <property type="entry name" value="Citrate_synth"/>
    <property type="match status" value="1"/>
</dbReference>
<evidence type="ECO:0000256" key="3">
    <source>
        <dbReference type="ARBA" id="ARBA00022679"/>
    </source>
</evidence>
<evidence type="ECO:0000256" key="5">
    <source>
        <dbReference type="PIRNR" id="PIRNR001369"/>
    </source>
</evidence>
<dbReference type="AlphaFoldDB" id="A0A1W6SNT5"/>
<dbReference type="eggNOG" id="COG0372">
    <property type="taxonomic scope" value="Bacteria"/>
</dbReference>
<keyword evidence="3 5" id="KW-0808">Transferase</keyword>
<dbReference type="KEGG" id="nlc:EBAPG3_006535"/>
<dbReference type="InterPro" id="IPR036969">
    <property type="entry name" value="Citrate_synthase_sf"/>
</dbReference>
<dbReference type="GO" id="GO:0006099">
    <property type="term" value="P:tricarboxylic acid cycle"/>
    <property type="evidence" value="ECO:0007669"/>
    <property type="project" value="UniProtKB-UniPathway"/>
</dbReference>
<dbReference type="RefSeq" id="WP_004175738.1">
    <property type="nucleotide sequence ID" value="NZ_CP021106.3"/>
</dbReference>
<dbReference type="PANTHER" id="PTHR11739">
    <property type="entry name" value="CITRATE SYNTHASE"/>
    <property type="match status" value="1"/>
</dbReference>
<proteinExistence type="inferred from homology"/>
<dbReference type="Proteomes" id="UP000012179">
    <property type="component" value="Chromosome"/>
</dbReference>
<dbReference type="Gene3D" id="1.10.580.10">
    <property type="entry name" value="Citrate Synthase, domain 1"/>
    <property type="match status" value="1"/>
</dbReference>
<dbReference type="PRINTS" id="PR00143">
    <property type="entry name" value="CITRTSNTHASE"/>
</dbReference>
<protein>
    <recommendedName>
        <fullName evidence="5">Citrate synthase</fullName>
    </recommendedName>
</protein>
<dbReference type="PANTHER" id="PTHR11739:SF23">
    <property type="entry name" value="CITRATE SYNTHASE 2-RELATED"/>
    <property type="match status" value="1"/>
</dbReference>